<evidence type="ECO:0000259" key="7">
    <source>
        <dbReference type="Pfam" id="PF22544"/>
    </source>
</evidence>
<proteinExistence type="predicted"/>
<evidence type="ECO:0000256" key="2">
    <source>
        <dbReference type="ARBA" id="ARBA00004496"/>
    </source>
</evidence>
<dbReference type="PANTHER" id="PTHR23053:SF0">
    <property type="entry name" value="HYDROCEPHALUS-INDUCING PROTEIN HOMOLOG"/>
    <property type="match status" value="1"/>
</dbReference>
<comment type="subcellular location">
    <subcellularLocation>
        <location evidence="1">Cell projection</location>
        <location evidence="1">Cilium</location>
    </subcellularLocation>
    <subcellularLocation>
        <location evidence="2">Cytoplasm</location>
    </subcellularLocation>
</comment>
<dbReference type="InterPro" id="IPR053879">
    <property type="entry name" value="HYDIN_VesB_CFA65-like_Ig"/>
</dbReference>
<sequence>RFLSKKVVKHRRKLLRRYWRWLARPRKQPEQQQPEQPAPSKKKKKTKHLSLQHTSSSMEIFPDLTDETPAALFSIDPYRGTLAPGQIQTFHVRFSPKAVGKFKTIMVCRIPKLRPSQKKVRLILKGRARDKKKMRFGKPKRPALRQREESPRPKKKVHWKLPPE</sequence>
<evidence type="ECO:0000256" key="5">
    <source>
        <dbReference type="ARBA" id="ARBA00023273"/>
    </source>
</evidence>
<dbReference type="GO" id="GO:0003341">
    <property type="term" value="P:cilium movement"/>
    <property type="evidence" value="ECO:0007669"/>
    <property type="project" value="TreeGrafter"/>
</dbReference>
<evidence type="ECO:0000256" key="6">
    <source>
        <dbReference type="SAM" id="MobiDB-lite"/>
    </source>
</evidence>
<dbReference type="Pfam" id="PF22544">
    <property type="entry name" value="HYDIN_VesB_CFA65-like_Ig"/>
    <property type="match status" value="1"/>
</dbReference>
<reference evidence="9" key="1">
    <citation type="submission" date="2025-08" db="UniProtKB">
        <authorList>
            <consortium name="RefSeq"/>
        </authorList>
    </citation>
    <scope>IDENTIFICATION</scope>
</reference>
<feature type="compositionally biased region" description="Low complexity" evidence="6">
    <location>
        <begin position="30"/>
        <end position="39"/>
    </location>
</feature>
<dbReference type="Proteomes" id="UP000504602">
    <property type="component" value="Unplaced"/>
</dbReference>
<feature type="domain" description="HYDIN/VesB/CFA65-like Ig-like" evidence="7">
    <location>
        <begin position="43"/>
        <end position="121"/>
    </location>
</feature>
<dbReference type="PANTHER" id="PTHR23053">
    <property type="entry name" value="DLEC1 DELETED IN LUNG AND ESOPHAGEAL CANCER 1"/>
    <property type="match status" value="1"/>
</dbReference>
<keyword evidence="8" id="KW-1185">Reference proteome</keyword>
<dbReference type="InterPro" id="IPR033305">
    <property type="entry name" value="Hydin-like"/>
</dbReference>
<dbReference type="GO" id="GO:1904158">
    <property type="term" value="P:axonemal central apparatus assembly"/>
    <property type="evidence" value="ECO:0007669"/>
    <property type="project" value="TreeGrafter"/>
</dbReference>
<dbReference type="AlphaFoldDB" id="A0A8N5F3R2"/>
<dbReference type="OrthoDB" id="9217294at2759"/>
<keyword evidence="3" id="KW-0963">Cytoplasm</keyword>
<dbReference type="GO" id="GO:0005930">
    <property type="term" value="C:axoneme"/>
    <property type="evidence" value="ECO:0007669"/>
    <property type="project" value="TreeGrafter"/>
</dbReference>
<gene>
    <name evidence="9" type="primary">LOC115949275</name>
</gene>
<protein>
    <submittedName>
        <fullName evidence="9">Hydrocephalus-inducing protein homolog</fullName>
    </submittedName>
</protein>
<keyword evidence="5" id="KW-0966">Cell projection</keyword>
<evidence type="ECO:0000313" key="8">
    <source>
        <dbReference type="Proteomes" id="UP000504602"/>
    </source>
</evidence>
<feature type="region of interest" description="Disordered" evidence="6">
    <location>
        <begin position="25"/>
        <end position="55"/>
    </location>
</feature>
<evidence type="ECO:0000256" key="3">
    <source>
        <dbReference type="ARBA" id="ARBA00022490"/>
    </source>
</evidence>
<feature type="region of interest" description="Disordered" evidence="6">
    <location>
        <begin position="126"/>
        <end position="164"/>
    </location>
</feature>
<dbReference type="GeneID" id="115949275"/>
<evidence type="ECO:0000256" key="4">
    <source>
        <dbReference type="ARBA" id="ARBA00023069"/>
    </source>
</evidence>
<name>A0A8N5F3R2_GEOFO</name>
<dbReference type="InterPro" id="IPR013783">
    <property type="entry name" value="Ig-like_fold"/>
</dbReference>
<evidence type="ECO:0000256" key="1">
    <source>
        <dbReference type="ARBA" id="ARBA00004138"/>
    </source>
</evidence>
<feature type="compositionally biased region" description="Basic residues" evidence="6">
    <location>
        <begin position="126"/>
        <end position="144"/>
    </location>
</feature>
<keyword evidence="4" id="KW-0969">Cilium</keyword>
<dbReference type="RefSeq" id="XP_030921662.1">
    <property type="nucleotide sequence ID" value="XM_031065802.1"/>
</dbReference>
<evidence type="ECO:0000313" key="9">
    <source>
        <dbReference type="RefSeq" id="XP_030921662.1"/>
    </source>
</evidence>
<feature type="compositionally biased region" description="Basic residues" evidence="6">
    <location>
        <begin position="153"/>
        <end position="164"/>
    </location>
</feature>
<accession>A0A8N5F3R2</accession>
<dbReference type="Gene3D" id="2.60.40.10">
    <property type="entry name" value="Immunoglobulins"/>
    <property type="match status" value="1"/>
</dbReference>
<feature type="non-terminal residue" evidence="9">
    <location>
        <position position="1"/>
    </location>
</feature>
<feature type="compositionally biased region" description="Basic residues" evidence="6">
    <location>
        <begin position="40"/>
        <end position="50"/>
    </location>
</feature>
<organism evidence="8 9">
    <name type="scientific">Geospiza fortis</name>
    <name type="common">Medium ground-finch</name>
    <dbReference type="NCBI Taxonomy" id="48883"/>
    <lineage>
        <taxon>Eukaryota</taxon>
        <taxon>Metazoa</taxon>
        <taxon>Chordata</taxon>
        <taxon>Craniata</taxon>
        <taxon>Vertebrata</taxon>
        <taxon>Euteleostomi</taxon>
        <taxon>Archelosauria</taxon>
        <taxon>Archosauria</taxon>
        <taxon>Dinosauria</taxon>
        <taxon>Saurischia</taxon>
        <taxon>Theropoda</taxon>
        <taxon>Coelurosauria</taxon>
        <taxon>Aves</taxon>
        <taxon>Neognathae</taxon>
        <taxon>Neoaves</taxon>
        <taxon>Telluraves</taxon>
        <taxon>Australaves</taxon>
        <taxon>Passeriformes</taxon>
        <taxon>Thraupidae</taxon>
        <taxon>Geospiza</taxon>
    </lineage>
</organism>